<dbReference type="AlphaFoldDB" id="A0A4R7ZWP5"/>
<dbReference type="EMBL" id="SODF01000001">
    <property type="protein sequence ID" value="TDW22527.1"/>
    <property type="molecule type" value="Genomic_DNA"/>
</dbReference>
<keyword evidence="2" id="KW-1185">Reference proteome</keyword>
<sequence>MQTPNPKLTTMGRMNEERRGVYPFCAPCTASSEAWGFTATTGPMGSRFYGHHDVCENCGSSVRTLYSTVLWVPVAKVGQFRIVPTGRRSYVGRKVVDPPVQAVARREPVSAIVDHPELEGTSEYRQAEAFWADSEPGRALPFYQSALSEREKVLAADDPATLRVRLRVAQGLLATANYGRAIAWFELVTPQLTEVFGPHHALTRAAAEAITGARLMVGGPRSEAQLLADIVAADEESLGAGEAQLLRDRAALGNALLACGEISEALEALTLVIRHATPGHPDTAIYRAALVEACKVAEARGKKREVQLAEAARQVLTGEGAPTST</sequence>
<protein>
    <recommendedName>
        <fullName evidence="3">Tetratricopeptide repeat protein</fullName>
    </recommendedName>
</protein>
<accession>A0A4R7ZWP5</accession>
<dbReference type="Gene3D" id="1.25.40.10">
    <property type="entry name" value="Tetratricopeptide repeat domain"/>
    <property type="match status" value="1"/>
</dbReference>
<evidence type="ECO:0008006" key="3">
    <source>
        <dbReference type="Google" id="ProtNLM"/>
    </source>
</evidence>
<dbReference type="SUPFAM" id="SSF48452">
    <property type="entry name" value="TPR-like"/>
    <property type="match status" value="1"/>
</dbReference>
<evidence type="ECO:0000313" key="2">
    <source>
        <dbReference type="Proteomes" id="UP000295447"/>
    </source>
</evidence>
<evidence type="ECO:0000313" key="1">
    <source>
        <dbReference type="EMBL" id="TDW22527.1"/>
    </source>
</evidence>
<proteinExistence type="predicted"/>
<organism evidence="1 2">
    <name type="scientific">Kribbella kalugense</name>
    <dbReference type="NCBI Taxonomy" id="2512221"/>
    <lineage>
        <taxon>Bacteria</taxon>
        <taxon>Bacillati</taxon>
        <taxon>Actinomycetota</taxon>
        <taxon>Actinomycetes</taxon>
        <taxon>Propionibacteriales</taxon>
        <taxon>Kribbellaceae</taxon>
        <taxon>Kribbella</taxon>
    </lineage>
</organism>
<dbReference type="Proteomes" id="UP000295447">
    <property type="component" value="Unassembled WGS sequence"/>
</dbReference>
<reference evidence="1 2" key="1">
    <citation type="submission" date="2019-03" db="EMBL/GenBank/DDBJ databases">
        <title>Genomic Encyclopedia of Type Strains, Phase III (KMG-III): the genomes of soil and plant-associated and newly described type strains.</title>
        <authorList>
            <person name="Whitman W."/>
        </authorList>
    </citation>
    <scope>NUCLEOTIDE SEQUENCE [LARGE SCALE GENOMIC DNA]</scope>
    <source>
        <strain evidence="1 2">VKM Ac-2570</strain>
    </source>
</reference>
<dbReference type="InterPro" id="IPR011990">
    <property type="entry name" value="TPR-like_helical_dom_sf"/>
</dbReference>
<name>A0A4R7ZWP5_9ACTN</name>
<gene>
    <name evidence="1" type="ORF">EV650_1364</name>
</gene>
<comment type="caution">
    <text evidence="1">The sequence shown here is derived from an EMBL/GenBank/DDBJ whole genome shotgun (WGS) entry which is preliminary data.</text>
</comment>